<evidence type="ECO:0000259" key="3">
    <source>
        <dbReference type="Pfam" id="PF00155"/>
    </source>
</evidence>
<comment type="similarity">
    <text evidence="1">Belongs to the class-I pyridoxal-phosphate-dependent aminotransferase family.</text>
</comment>
<feature type="domain" description="Aminotransferase class I/classII large" evidence="3">
    <location>
        <begin position="83"/>
        <end position="415"/>
    </location>
</feature>
<evidence type="ECO:0000313" key="4">
    <source>
        <dbReference type="EMBL" id="KAK3278573.1"/>
    </source>
</evidence>
<keyword evidence="2" id="KW-0663">Pyridoxal phosphate</keyword>
<protein>
    <recommendedName>
        <fullName evidence="3">Aminotransferase class I/classII large domain-containing protein</fullName>
    </recommendedName>
</protein>
<dbReference type="Gene3D" id="3.90.1150.10">
    <property type="entry name" value="Aspartate Aminotransferase, domain 1"/>
    <property type="match status" value="1"/>
</dbReference>
<evidence type="ECO:0000313" key="5">
    <source>
        <dbReference type="Proteomes" id="UP001190700"/>
    </source>
</evidence>
<dbReference type="SUPFAM" id="SSF53383">
    <property type="entry name" value="PLP-dependent transferases"/>
    <property type="match status" value="1"/>
</dbReference>
<keyword evidence="5" id="KW-1185">Reference proteome</keyword>
<name>A0AAE0GII4_9CHLO</name>
<dbReference type="PANTHER" id="PTHR43510">
    <property type="entry name" value="AMINOTRANSFERASE FUNCTION, HYPOTHETICAL (EUROFUNG)"/>
    <property type="match status" value="1"/>
</dbReference>
<dbReference type="InterPro" id="IPR015424">
    <property type="entry name" value="PyrdxlP-dep_Trfase"/>
</dbReference>
<dbReference type="Pfam" id="PF00155">
    <property type="entry name" value="Aminotran_1_2"/>
    <property type="match status" value="1"/>
</dbReference>
<dbReference type="GO" id="GO:0003824">
    <property type="term" value="F:catalytic activity"/>
    <property type="evidence" value="ECO:0007669"/>
    <property type="project" value="InterPro"/>
</dbReference>
<dbReference type="InterPro" id="IPR015422">
    <property type="entry name" value="PyrdxlP-dep_Trfase_small"/>
</dbReference>
<evidence type="ECO:0000256" key="2">
    <source>
        <dbReference type="ARBA" id="ARBA00022898"/>
    </source>
</evidence>
<dbReference type="EMBL" id="LGRX02005375">
    <property type="protein sequence ID" value="KAK3278573.1"/>
    <property type="molecule type" value="Genomic_DNA"/>
</dbReference>
<dbReference type="CDD" id="cd00609">
    <property type="entry name" value="AAT_like"/>
    <property type="match status" value="1"/>
</dbReference>
<dbReference type="AlphaFoldDB" id="A0AAE0GII4"/>
<reference evidence="4 5" key="1">
    <citation type="journal article" date="2015" name="Genome Biol. Evol.">
        <title>Comparative Genomics of a Bacterivorous Green Alga Reveals Evolutionary Causalities and Consequences of Phago-Mixotrophic Mode of Nutrition.</title>
        <authorList>
            <person name="Burns J.A."/>
            <person name="Paasch A."/>
            <person name="Narechania A."/>
            <person name="Kim E."/>
        </authorList>
    </citation>
    <scope>NUCLEOTIDE SEQUENCE [LARGE SCALE GENOMIC DNA]</scope>
    <source>
        <strain evidence="4 5">PLY_AMNH</strain>
    </source>
</reference>
<sequence>MHGLKRINSAVCINAKGLSASQRKTSLRSNSSATRRCRKVPQCSLDENSESNQLEPFKLERWFAKYEFTAPYLLCCSDCEAMTLKELLAKADEDSLSRWNNLALGYTESQGLPELREEIASMYTTVHADDVVVLVPEEGIYLSMLAILRPGDHVIVTYPGYQSLFEVARSMGCVIDKWEPTSTESGLRFEVDTLKGLVKPNTRLVVANFPHNPTGAMPSPEEWEEVVGLAAASGAYLFSDEMYRGLELDEETRLPSGVDVYDKAITLCGLSKTYALPGLRLGWLATRCPEAMKRVLELKDYTTICSPATSEVLALMALRMRDQLAERNMALIRSNLDYLDRFFAEHPDKFKWHRPQGSSTAFPELVNGQSAAEFCQRLVDESGILLMPATTYDYEPDDGRQHFRIGFGRENMTQVVDLLAANLNQEK</sequence>
<dbReference type="InterPro" id="IPR004839">
    <property type="entry name" value="Aminotransferase_I/II_large"/>
</dbReference>
<dbReference type="Gene3D" id="3.40.640.10">
    <property type="entry name" value="Type I PLP-dependent aspartate aminotransferase-like (Major domain)"/>
    <property type="match status" value="1"/>
</dbReference>
<dbReference type="GO" id="GO:0030170">
    <property type="term" value="F:pyridoxal phosphate binding"/>
    <property type="evidence" value="ECO:0007669"/>
    <property type="project" value="InterPro"/>
</dbReference>
<dbReference type="PROSITE" id="PS00105">
    <property type="entry name" value="AA_TRANSFER_CLASS_1"/>
    <property type="match status" value="1"/>
</dbReference>
<evidence type="ECO:0000256" key="1">
    <source>
        <dbReference type="ARBA" id="ARBA00007441"/>
    </source>
</evidence>
<comment type="caution">
    <text evidence="4">The sequence shown here is derived from an EMBL/GenBank/DDBJ whole genome shotgun (WGS) entry which is preliminary data.</text>
</comment>
<dbReference type="InterPro" id="IPR015421">
    <property type="entry name" value="PyrdxlP-dep_Trfase_major"/>
</dbReference>
<accession>A0AAE0GII4</accession>
<dbReference type="Proteomes" id="UP001190700">
    <property type="component" value="Unassembled WGS sequence"/>
</dbReference>
<dbReference type="PANTHER" id="PTHR43510:SF1">
    <property type="entry name" value="AMINOTRANSFERASE FUNCTION, HYPOTHETICAL (EUROFUNG)"/>
    <property type="match status" value="1"/>
</dbReference>
<gene>
    <name evidence="4" type="ORF">CYMTET_13500</name>
</gene>
<organism evidence="4 5">
    <name type="scientific">Cymbomonas tetramitiformis</name>
    <dbReference type="NCBI Taxonomy" id="36881"/>
    <lineage>
        <taxon>Eukaryota</taxon>
        <taxon>Viridiplantae</taxon>
        <taxon>Chlorophyta</taxon>
        <taxon>Pyramimonadophyceae</taxon>
        <taxon>Pyramimonadales</taxon>
        <taxon>Pyramimonadaceae</taxon>
        <taxon>Cymbomonas</taxon>
    </lineage>
</organism>
<dbReference type="InterPro" id="IPR004838">
    <property type="entry name" value="NHTrfase_class1_PyrdxlP-BS"/>
</dbReference>
<proteinExistence type="inferred from homology"/>